<keyword evidence="3" id="KW-0808">Transferase</keyword>
<feature type="region of interest" description="Disordered" evidence="1">
    <location>
        <begin position="255"/>
        <end position="296"/>
    </location>
</feature>
<feature type="compositionally biased region" description="Basic and acidic residues" evidence="1">
    <location>
        <begin position="311"/>
        <end position="325"/>
    </location>
</feature>
<gene>
    <name evidence="3" type="primary">X-elementORF2_649</name>
    <name evidence="3" type="ORF">AVEN_149353_1</name>
</gene>
<dbReference type="InterPro" id="IPR052560">
    <property type="entry name" value="RdDP_mobile_element"/>
</dbReference>
<dbReference type="CDD" id="cd01650">
    <property type="entry name" value="RT_nLTR_like"/>
    <property type="match status" value="1"/>
</dbReference>
<dbReference type="SUPFAM" id="SSF56219">
    <property type="entry name" value="DNase I-like"/>
    <property type="match status" value="1"/>
</dbReference>
<dbReference type="Proteomes" id="UP000499080">
    <property type="component" value="Unassembled WGS sequence"/>
</dbReference>
<proteinExistence type="predicted"/>
<dbReference type="EMBL" id="BGPR01015978">
    <property type="protein sequence ID" value="GBN71379.1"/>
    <property type="molecule type" value="Genomic_DNA"/>
</dbReference>
<feature type="region of interest" description="Disordered" evidence="1">
    <location>
        <begin position="310"/>
        <end position="377"/>
    </location>
</feature>
<feature type="compositionally biased region" description="Basic and acidic residues" evidence="1">
    <location>
        <begin position="346"/>
        <end position="357"/>
    </location>
</feature>
<feature type="region of interest" description="Disordered" evidence="1">
    <location>
        <begin position="1543"/>
        <end position="1568"/>
    </location>
</feature>
<dbReference type="InterPro" id="IPR043502">
    <property type="entry name" value="DNA/RNA_pol_sf"/>
</dbReference>
<name>A0A4Y2R7Y1_ARAVE</name>
<feature type="compositionally biased region" description="Basic and acidic residues" evidence="1">
    <location>
        <begin position="287"/>
        <end position="296"/>
    </location>
</feature>
<feature type="compositionally biased region" description="Low complexity" evidence="1">
    <location>
        <begin position="633"/>
        <end position="649"/>
    </location>
</feature>
<dbReference type="PANTHER" id="PTHR36688:SF1">
    <property type="entry name" value="ENDONUCLEASE_EXONUCLEASE_PHOSPHATASE DOMAIN-CONTAINING PROTEIN"/>
    <property type="match status" value="1"/>
</dbReference>
<accession>A0A4Y2R7Y1</accession>
<dbReference type="Gene3D" id="3.60.10.10">
    <property type="entry name" value="Endonuclease/exonuclease/phosphatase"/>
    <property type="match status" value="1"/>
</dbReference>
<evidence type="ECO:0000313" key="4">
    <source>
        <dbReference type="Proteomes" id="UP000499080"/>
    </source>
</evidence>
<feature type="compositionally biased region" description="Polar residues" evidence="1">
    <location>
        <begin position="617"/>
        <end position="632"/>
    </location>
</feature>
<dbReference type="PANTHER" id="PTHR36688">
    <property type="entry name" value="ENDO/EXONUCLEASE/PHOSPHATASE DOMAIN-CONTAINING PROTEIN"/>
    <property type="match status" value="1"/>
</dbReference>
<dbReference type="GO" id="GO:0003964">
    <property type="term" value="F:RNA-directed DNA polymerase activity"/>
    <property type="evidence" value="ECO:0007669"/>
    <property type="project" value="UniProtKB-KW"/>
</dbReference>
<dbReference type="PROSITE" id="PS50878">
    <property type="entry name" value="RT_POL"/>
    <property type="match status" value="1"/>
</dbReference>
<evidence type="ECO:0000259" key="2">
    <source>
        <dbReference type="PROSITE" id="PS50878"/>
    </source>
</evidence>
<dbReference type="Pfam" id="PF14529">
    <property type="entry name" value="Exo_endo_phos_2"/>
    <property type="match status" value="1"/>
</dbReference>
<dbReference type="Pfam" id="PF00078">
    <property type="entry name" value="RVT_1"/>
    <property type="match status" value="1"/>
</dbReference>
<keyword evidence="4" id="KW-1185">Reference proteome</keyword>
<comment type="caution">
    <text evidence="3">The sequence shown here is derived from an EMBL/GenBank/DDBJ whole genome shotgun (WGS) entry which is preliminary data.</text>
</comment>
<organism evidence="3 4">
    <name type="scientific">Araneus ventricosus</name>
    <name type="common">Orbweaver spider</name>
    <name type="synonym">Epeira ventricosa</name>
    <dbReference type="NCBI Taxonomy" id="182803"/>
    <lineage>
        <taxon>Eukaryota</taxon>
        <taxon>Metazoa</taxon>
        <taxon>Ecdysozoa</taxon>
        <taxon>Arthropoda</taxon>
        <taxon>Chelicerata</taxon>
        <taxon>Arachnida</taxon>
        <taxon>Araneae</taxon>
        <taxon>Araneomorphae</taxon>
        <taxon>Entelegynae</taxon>
        <taxon>Araneoidea</taxon>
        <taxon>Araneidae</taxon>
        <taxon>Araneus</taxon>
    </lineage>
</organism>
<feature type="domain" description="Reverse transcriptase" evidence="2">
    <location>
        <begin position="1153"/>
        <end position="1419"/>
    </location>
</feature>
<protein>
    <submittedName>
        <fullName evidence="3">Putative RNA-directed DNA polymerase from transposon X-element</fullName>
    </submittedName>
</protein>
<feature type="compositionally biased region" description="Polar residues" evidence="1">
    <location>
        <begin position="358"/>
        <end position="371"/>
    </location>
</feature>
<keyword evidence="3" id="KW-0695">RNA-directed DNA polymerase</keyword>
<dbReference type="InterPro" id="IPR006579">
    <property type="entry name" value="Pre_C2HC_dom"/>
</dbReference>
<dbReference type="OrthoDB" id="415068at2759"/>
<evidence type="ECO:0000313" key="3">
    <source>
        <dbReference type="EMBL" id="GBN71379.1"/>
    </source>
</evidence>
<keyword evidence="3" id="KW-0548">Nucleotidyltransferase</keyword>
<sequence>MAHGLTPLEVVERALSTSLTTWEQFMSIKGQLIRQIPTADTPQEFIDNMIAKVDARITQLSAKILSDDGKYHSYVHLLSSNENAFECYDNVNRSVIGNNEVINSSNCNLMEYDEDNDSIGNITSEEEINIDNEENLENERSGEQNDKIQFNVDFANTNDEMIVAEGIVNNGNDINTVFDNLYNMSSTNGSKIDISVSANENCMNYDQNVSPGNINIMDNSNNGVAVNVNNKSHNDKSNPRKLKNDNTVNAVKENASGKNKNSKNLVIGKKSVNPSVQDGSFIDSEPDTQKGKKREDDDCVILGQAMGAEGFRVENQTKKTKDKPANSKSSRKRIHSGENVNPTKKAQKETKLNEKLSENNQQTATNESNINEIPKPPKVAKMPPIMLKRVANYLLILKRINRIEKIKCSAKETGEYVKLFVDTPDEIRKLTTYLDTNKLEYFFFSDKAEKPTKIVIKGLPINTDTEMIKQELTELKFRVDKVNQLRKYKTKQPTNVFQVHLLPTPNLKEIFTLTQLFYMIVSVEKYENRIIQQCYKCQSFQHMSKRCGMNPRCVICAGEHETMNCPNKNTDKSEEKLPIKCANCGGPHTANFRGCPKFPKPKKVQQGVSYAAMLKNRNVNQGERPPTTNVNKNTQPPTQAPQSSQQQLIPPNLTGELHVKHRNPSTKRWYCSKQLEGPNKPNMGRNTGILVYSWNANGLYGKIDDLREFLSRNSPDIVLLQETHLTGIDKCYFPNYIFYSTPSRTIFRRRGTGIIVKKGIQHHAIPNPLLHFVEATMVVVEFDSLEPINFISIYNPPQNTPMFTMDLEKLIAYNPQTFMAGDFNAKSRAWNCKHTCQLGKTLTSFAKKTRQQILAPAQPTRYDYRGTPTIIDIAITRKISYNCTANAVGELSSDHLPVKFWIDTGMVSYATKVFTPHWKNFQNEIVSNTFMPFNPRNGADIETEIQKFTTDHKNALDNTGKWNQKTGENLSDEIRNQTQIRNRLKKISQLTKDPRDKNLYNRAQSHLRKLHQQANEKRQAEKIASLNPDDGSVWKQARWCTGDKFHMPPLITNTKIVFTNQEKAEAIADSLEKQFQLNELSHPPTEALVQRRINKFLKQRPTDTIEPCKASEIVQIIGKLKKGKSPGIDGFTNLMLKRLPLKSIFRLVEIINAILKFHHFPNAWKTAIVVPIIKPGKNAQDPVSYRPISLLSSLSKVAEAVILTRLQEATEIHMIPYQFGFRKQLSTAQQLLRITECIREGFESGWETGAVFLDIAKAFDRVWTDGLIYKLINMRIPGSIIMLIATYLQGRLFTVRVGSNLSSERVIRAGVVQGSKVGPILFNIFVNDIPSPRNCQTQLCLFADDTAVMSTGTSQTIMDNLNTYLTQLGKWLIQWKIKVNTDKCQAVYFTRRRSNPKPPMLYRRPIPWSNSTRYLGVTLDKKLTYKEHIENIRTKYNGVKAHLYPLMGRKAKLSLRYKLLLYKALLRPVISYAAPVWGAAAKTHIKKLETLQNSTLRMITDAPWFIRNKNILHDLRVPTIKEFFSKLAINFFNQIDKHSNPAIRSIPKYDPSTNRKKRRPRTLLLQDK</sequence>
<dbReference type="Pfam" id="PF07530">
    <property type="entry name" value="PRE_C2HC"/>
    <property type="match status" value="1"/>
</dbReference>
<dbReference type="InterPro" id="IPR000477">
    <property type="entry name" value="RT_dom"/>
</dbReference>
<dbReference type="InterPro" id="IPR005135">
    <property type="entry name" value="Endo/exonuclease/phosphatase"/>
</dbReference>
<evidence type="ECO:0000256" key="1">
    <source>
        <dbReference type="SAM" id="MobiDB-lite"/>
    </source>
</evidence>
<feature type="region of interest" description="Disordered" evidence="1">
    <location>
        <begin position="616"/>
        <end position="649"/>
    </location>
</feature>
<dbReference type="InterPro" id="IPR036691">
    <property type="entry name" value="Endo/exonu/phosph_ase_sf"/>
</dbReference>
<dbReference type="SUPFAM" id="SSF56672">
    <property type="entry name" value="DNA/RNA polymerases"/>
    <property type="match status" value="1"/>
</dbReference>
<reference evidence="3 4" key="1">
    <citation type="journal article" date="2019" name="Sci. Rep.">
        <title>Orb-weaving spider Araneus ventricosus genome elucidates the spidroin gene catalogue.</title>
        <authorList>
            <person name="Kono N."/>
            <person name="Nakamura H."/>
            <person name="Ohtoshi R."/>
            <person name="Moran D.A.P."/>
            <person name="Shinohara A."/>
            <person name="Yoshida Y."/>
            <person name="Fujiwara M."/>
            <person name="Mori M."/>
            <person name="Tomita M."/>
            <person name="Arakawa K."/>
        </authorList>
    </citation>
    <scope>NUCLEOTIDE SEQUENCE [LARGE SCALE GENOMIC DNA]</scope>
</reference>